<dbReference type="SUPFAM" id="SSF46689">
    <property type="entry name" value="Homeodomain-like"/>
    <property type="match status" value="1"/>
</dbReference>
<evidence type="ECO:0000259" key="5">
    <source>
        <dbReference type="PROSITE" id="PS50977"/>
    </source>
</evidence>
<proteinExistence type="predicted"/>
<evidence type="ECO:0000256" key="3">
    <source>
        <dbReference type="ARBA" id="ARBA00023163"/>
    </source>
</evidence>
<evidence type="ECO:0000256" key="2">
    <source>
        <dbReference type="ARBA" id="ARBA00023125"/>
    </source>
</evidence>
<dbReference type="PRINTS" id="PR00455">
    <property type="entry name" value="HTHTETR"/>
</dbReference>
<dbReference type="AlphaFoldDB" id="A0A1G7LHB3"/>
<keyword evidence="7" id="KW-1185">Reference proteome</keyword>
<dbReference type="Pfam" id="PF00440">
    <property type="entry name" value="TetR_N"/>
    <property type="match status" value="1"/>
</dbReference>
<organism evidence="6 7">
    <name type="scientific">Terriglobus roseus</name>
    <dbReference type="NCBI Taxonomy" id="392734"/>
    <lineage>
        <taxon>Bacteria</taxon>
        <taxon>Pseudomonadati</taxon>
        <taxon>Acidobacteriota</taxon>
        <taxon>Terriglobia</taxon>
        <taxon>Terriglobales</taxon>
        <taxon>Acidobacteriaceae</taxon>
        <taxon>Terriglobus</taxon>
    </lineage>
</organism>
<protein>
    <submittedName>
        <fullName evidence="6">Transcriptional regulator, TetR family</fullName>
    </submittedName>
</protein>
<dbReference type="SUPFAM" id="SSF48498">
    <property type="entry name" value="Tetracyclin repressor-like, C-terminal domain"/>
    <property type="match status" value="1"/>
</dbReference>
<dbReference type="GO" id="GO:0003677">
    <property type="term" value="F:DNA binding"/>
    <property type="evidence" value="ECO:0007669"/>
    <property type="project" value="UniProtKB-UniRule"/>
</dbReference>
<dbReference type="InterPro" id="IPR001647">
    <property type="entry name" value="HTH_TetR"/>
</dbReference>
<sequence length="194" mass="21528">MTKGEETRQRIVELAAPLFNQRGYAGCSVADIMEATGLEKGGIYRYFDSKEELAAEAFKFSVAKIRKLRTDDLDNIPGAVEKLRYVMDRFVSEPSPLKGGCPLMNTAIDADDGNAALRDLVQQAFADWRRRITTIVRQGIRDGEISKSCDPMELADTLIASLEGALMLTRLDGNKRALKHVRHSMDLLLSAYTG</sequence>
<dbReference type="InterPro" id="IPR011075">
    <property type="entry name" value="TetR_C"/>
</dbReference>
<dbReference type="RefSeq" id="WP_083345459.1">
    <property type="nucleotide sequence ID" value="NZ_LT629690.1"/>
</dbReference>
<dbReference type="Proteomes" id="UP000182427">
    <property type="component" value="Chromosome I"/>
</dbReference>
<name>A0A1G7LHB3_9BACT</name>
<dbReference type="PANTHER" id="PTHR47506:SF3">
    <property type="entry name" value="HTH-TYPE TRANSCRIPTIONAL REGULATOR LMRA"/>
    <property type="match status" value="1"/>
</dbReference>
<dbReference type="InterPro" id="IPR009057">
    <property type="entry name" value="Homeodomain-like_sf"/>
</dbReference>
<evidence type="ECO:0000256" key="1">
    <source>
        <dbReference type="ARBA" id="ARBA00023015"/>
    </source>
</evidence>
<feature type="DNA-binding region" description="H-T-H motif" evidence="4">
    <location>
        <begin position="28"/>
        <end position="47"/>
    </location>
</feature>
<dbReference type="PANTHER" id="PTHR47506">
    <property type="entry name" value="TRANSCRIPTIONAL REGULATORY PROTEIN"/>
    <property type="match status" value="1"/>
</dbReference>
<dbReference type="PROSITE" id="PS01081">
    <property type="entry name" value="HTH_TETR_1"/>
    <property type="match status" value="1"/>
</dbReference>
<dbReference type="OrthoDB" id="9814200at2"/>
<evidence type="ECO:0000313" key="7">
    <source>
        <dbReference type="Proteomes" id="UP000182427"/>
    </source>
</evidence>
<accession>A0A1G7LHB3</accession>
<dbReference type="InterPro" id="IPR036271">
    <property type="entry name" value="Tet_transcr_reg_TetR-rel_C_sf"/>
</dbReference>
<keyword evidence="1" id="KW-0805">Transcription regulation</keyword>
<dbReference type="EMBL" id="LT629690">
    <property type="protein sequence ID" value="SDF48917.1"/>
    <property type="molecule type" value="Genomic_DNA"/>
</dbReference>
<dbReference type="PROSITE" id="PS50977">
    <property type="entry name" value="HTH_TETR_2"/>
    <property type="match status" value="1"/>
</dbReference>
<evidence type="ECO:0000256" key="4">
    <source>
        <dbReference type="PROSITE-ProRule" id="PRU00335"/>
    </source>
</evidence>
<dbReference type="InterPro" id="IPR023772">
    <property type="entry name" value="DNA-bd_HTH_TetR-type_CS"/>
</dbReference>
<keyword evidence="2 4" id="KW-0238">DNA-binding</keyword>
<feature type="domain" description="HTH tetR-type" evidence="5">
    <location>
        <begin position="5"/>
        <end position="65"/>
    </location>
</feature>
<dbReference type="Pfam" id="PF16925">
    <property type="entry name" value="TetR_C_13"/>
    <property type="match status" value="1"/>
</dbReference>
<evidence type="ECO:0000313" key="6">
    <source>
        <dbReference type="EMBL" id="SDF48917.1"/>
    </source>
</evidence>
<gene>
    <name evidence="6" type="ORF">SAMN05444167_2537</name>
</gene>
<dbReference type="Gene3D" id="1.10.357.10">
    <property type="entry name" value="Tetracycline Repressor, domain 2"/>
    <property type="match status" value="1"/>
</dbReference>
<reference evidence="6 7" key="1">
    <citation type="submission" date="2016-10" db="EMBL/GenBank/DDBJ databases">
        <authorList>
            <person name="de Groot N.N."/>
        </authorList>
    </citation>
    <scope>NUCLEOTIDE SEQUENCE [LARGE SCALE GENOMIC DNA]</scope>
    <source>
        <strain evidence="6 7">GAS232</strain>
    </source>
</reference>
<keyword evidence="3" id="KW-0804">Transcription</keyword>